<evidence type="ECO:0000313" key="4">
    <source>
        <dbReference type="EMBL" id="KOO52868.1"/>
    </source>
</evidence>
<dbReference type="OrthoDB" id="9976063at2759"/>
<protein>
    <recommendedName>
        <fullName evidence="3">C2 domain-containing protein</fullName>
    </recommendedName>
</protein>
<gene>
    <name evidence="4" type="ORF">Ctob_013365</name>
</gene>
<dbReference type="SUPFAM" id="SSF49562">
    <property type="entry name" value="C2 domain (Calcium/lipid-binding domain, CaLB)"/>
    <property type="match status" value="1"/>
</dbReference>
<keyword evidence="1" id="KW-0175">Coiled coil</keyword>
<feature type="non-terminal residue" evidence="4">
    <location>
        <position position="822"/>
    </location>
</feature>
<dbReference type="InterPro" id="IPR000008">
    <property type="entry name" value="C2_dom"/>
</dbReference>
<name>A0A0M0LQ54_9EUKA</name>
<feature type="compositionally biased region" description="Basic and acidic residues" evidence="2">
    <location>
        <begin position="492"/>
        <end position="508"/>
    </location>
</feature>
<reference evidence="5" key="1">
    <citation type="journal article" date="2015" name="PLoS Genet.">
        <title>Genome Sequence and Transcriptome Analyses of Chrysochromulina tobin: Metabolic Tools for Enhanced Algal Fitness in the Prominent Order Prymnesiales (Haptophyceae).</title>
        <authorList>
            <person name="Hovde B.T."/>
            <person name="Deodato C.R."/>
            <person name="Hunsperger H.M."/>
            <person name="Ryken S.A."/>
            <person name="Yost W."/>
            <person name="Jha R.K."/>
            <person name="Patterson J."/>
            <person name="Monnat R.J. Jr."/>
            <person name="Barlow S.B."/>
            <person name="Starkenburg S.R."/>
            <person name="Cattolico R.A."/>
        </authorList>
    </citation>
    <scope>NUCLEOTIDE SEQUENCE</scope>
    <source>
        <strain evidence="5">CCMP291</strain>
    </source>
</reference>
<comment type="caution">
    <text evidence="4">The sequence shown here is derived from an EMBL/GenBank/DDBJ whole genome shotgun (WGS) entry which is preliminary data.</text>
</comment>
<feature type="region of interest" description="Disordered" evidence="2">
    <location>
        <begin position="1"/>
        <end position="50"/>
    </location>
</feature>
<feature type="domain" description="C2" evidence="3">
    <location>
        <begin position="46"/>
        <end position="183"/>
    </location>
</feature>
<dbReference type="SMART" id="SM00239">
    <property type="entry name" value="C2"/>
    <property type="match status" value="1"/>
</dbReference>
<dbReference type="InterPro" id="IPR035892">
    <property type="entry name" value="C2_domain_sf"/>
</dbReference>
<feature type="compositionally biased region" description="Low complexity" evidence="2">
    <location>
        <begin position="21"/>
        <end position="34"/>
    </location>
</feature>
<dbReference type="Pfam" id="PF00168">
    <property type="entry name" value="C2"/>
    <property type="match status" value="1"/>
</dbReference>
<dbReference type="Proteomes" id="UP000037460">
    <property type="component" value="Unassembled WGS sequence"/>
</dbReference>
<proteinExistence type="predicted"/>
<sequence>MLNLFGTPEPTNTNARGRQNVSVGGATAATVPATKGGGERRDGLKPRDNHAFNAPEAEQVLGLRRLLVKVIGARDLAESNGTRRSCSAEVQLVDNRDAPFGSALHARTGPPNHFTTVKDTSPVWNAEFVTDLPGESGDLLTSGASLRFDVWDEAASPPTHLGVARLPTSELQRLCMREEERTLTLERSGVAGMSAMAAATSGTLRVRLSYIDVRAAMGLLSHAETMAAEAERARVSESADLSALRTQLKVLSIAMREEEERAVFFQSEKRRNGPFGSAAQAAAKDREEARLKKAQEDSATLLAALKEEKRQACEAVVAMHNASLAAFKDDLAAQAAEAAALKEEAIGSLQAEMAAEREAMAAEREETRRVAFENAEHVIEAVEQNCRTELQALQSQHAAALAAMQAQLAEQLGREHASMEHELGSRTRLVQAQIGELKAVHVQQLADMKSSMTQTIADYEQSTIEAQRSAREELKAALSEHESQLRQLRKQLAEAREGDSTAEAEAKRQQALAERTANEAAERHEKEVAYVKEAIKKRSQEQQVALKAMGARLEERGETLEKARVAEMAELQAELAQRELQHSAAHKEELTHLRAAYNDSIDRLKAELLALIEERAAAAEASKHEYEAQLLQTKRQHQQELSALRQNLMEAERDHLKQREAELLAKVSEYEGAVAELRESTLAAFADEQRKEDGALPALQERLEAAAYEHERAAASLLTAMQAKLAAQAELHSGEADKLRDRYERALREQREESERALKQLDANAQARESELIERLDGQATRAQAERESEAARQATALAISIQRAKGEREAAVEQCNTHWMD</sequence>
<dbReference type="AlphaFoldDB" id="A0A0M0LQ54"/>
<feature type="compositionally biased region" description="Polar residues" evidence="2">
    <location>
        <begin position="9"/>
        <end position="20"/>
    </location>
</feature>
<accession>A0A0M0LQ54</accession>
<feature type="region of interest" description="Disordered" evidence="2">
    <location>
        <begin position="492"/>
        <end position="523"/>
    </location>
</feature>
<evidence type="ECO:0000256" key="2">
    <source>
        <dbReference type="SAM" id="MobiDB-lite"/>
    </source>
</evidence>
<evidence type="ECO:0000256" key="1">
    <source>
        <dbReference type="SAM" id="Coils"/>
    </source>
</evidence>
<evidence type="ECO:0000313" key="5">
    <source>
        <dbReference type="Proteomes" id="UP000037460"/>
    </source>
</evidence>
<dbReference type="Gene3D" id="2.60.40.150">
    <property type="entry name" value="C2 domain"/>
    <property type="match status" value="1"/>
</dbReference>
<dbReference type="CDD" id="cd00030">
    <property type="entry name" value="C2"/>
    <property type="match status" value="1"/>
</dbReference>
<evidence type="ECO:0000259" key="3">
    <source>
        <dbReference type="PROSITE" id="PS50004"/>
    </source>
</evidence>
<organism evidence="4 5">
    <name type="scientific">Chrysochromulina tobinii</name>
    <dbReference type="NCBI Taxonomy" id="1460289"/>
    <lineage>
        <taxon>Eukaryota</taxon>
        <taxon>Haptista</taxon>
        <taxon>Haptophyta</taxon>
        <taxon>Prymnesiophyceae</taxon>
        <taxon>Prymnesiales</taxon>
        <taxon>Chrysochromulinaceae</taxon>
        <taxon>Chrysochromulina</taxon>
    </lineage>
</organism>
<feature type="coiled-coil region" evidence="1">
    <location>
        <begin position="241"/>
        <end position="366"/>
    </location>
</feature>
<dbReference type="PROSITE" id="PS50004">
    <property type="entry name" value="C2"/>
    <property type="match status" value="1"/>
</dbReference>
<keyword evidence="5" id="KW-1185">Reference proteome</keyword>
<dbReference type="EMBL" id="JWZX01000476">
    <property type="protein sequence ID" value="KOO52868.1"/>
    <property type="molecule type" value="Genomic_DNA"/>
</dbReference>
<feature type="coiled-coil region" evidence="1">
    <location>
        <begin position="729"/>
        <end position="793"/>
    </location>
</feature>
<feature type="coiled-coil region" evidence="1">
    <location>
        <begin position="568"/>
        <end position="680"/>
    </location>
</feature>
<feature type="compositionally biased region" description="Basic and acidic residues" evidence="2">
    <location>
        <begin position="37"/>
        <end position="50"/>
    </location>
</feature>